<dbReference type="EMBL" id="BAAAUX010000003">
    <property type="protein sequence ID" value="GAA2777297.1"/>
    <property type="molecule type" value="Genomic_DNA"/>
</dbReference>
<evidence type="ECO:0000313" key="2">
    <source>
        <dbReference type="EMBL" id="GAA2777297.1"/>
    </source>
</evidence>
<reference evidence="2 3" key="1">
    <citation type="journal article" date="2019" name="Int. J. Syst. Evol. Microbiol.">
        <title>The Global Catalogue of Microorganisms (GCM) 10K type strain sequencing project: providing services to taxonomists for standard genome sequencing and annotation.</title>
        <authorList>
            <consortium name="The Broad Institute Genomics Platform"/>
            <consortium name="The Broad Institute Genome Sequencing Center for Infectious Disease"/>
            <person name="Wu L."/>
            <person name="Ma J."/>
        </authorList>
    </citation>
    <scope>NUCLEOTIDE SEQUENCE [LARGE SCALE GENOMIC DNA]</scope>
    <source>
        <strain evidence="2 3">JCM 9383</strain>
    </source>
</reference>
<evidence type="ECO:0000313" key="3">
    <source>
        <dbReference type="Proteomes" id="UP001500979"/>
    </source>
</evidence>
<evidence type="ECO:0000259" key="1">
    <source>
        <dbReference type="Pfam" id="PF18029"/>
    </source>
</evidence>
<feature type="domain" description="Glyoxalase-like" evidence="1">
    <location>
        <begin position="5"/>
        <end position="106"/>
    </location>
</feature>
<protein>
    <recommendedName>
        <fullName evidence="1">Glyoxalase-like domain-containing protein</fullName>
    </recommendedName>
</protein>
<dbReference type="RefSeq" id="WP_344677970.1">
    <property type="nucleotide sequence ID" value="NZ_BAAAUX010000003.1"/>
</dbReference>
<dbReference type="Gene3D" id="3.10.180.10">
    <property type="entry name" value="2,3-Dihydroxybiphenyl 1,2-Dioxygenase, domain 1"/>
    <property type="match status" value="2"/>
</dbReference>
<dbReference type="SUPFAM" id="SSF54593">
    <property type="entry name" value="Glyoxalase/Bleomycin resistance protein/Dihydroxybiphenyl dioxygenase"/>
    <property type="match status" value="1"/>
</dbReference>
<sequence length="182" mass="20029">MVIVEFSARDAATLARWWAKALGRPVEATTVRPAGPGLVLRFTEPAAPKERKNGVHLDLRSESHHDQQKTVERLFNAGAGFADIGQTEAVPWVVMTDIEGNEFCVLEPRETYQDTGPLAAVVTDCADPQEQARWWSSRTGQPIADDTPEFAGVHLRTGPFLEFQRSATGPAGRVRLLIEPAR</sequence>
<gene>
    <name evidence="2" type="ORF">GCM10010470_07940</name>
</gene>
<organism evidence="2 3">
    <name type="scientific">Saccharopolyspora taberi</name>
    <dbReference type="NCBI Taxonomy" id="60895"/>
    <lineage>
        <taxon>Bacteria</taxon>
        <taxon>Bacillati</taxon>
        <taxon>Actinomycetota</taxon>
        <taxon>Actinomycetes</taxon>
        <taxon>Pseudonocardiales</taxon>
        <taxon>Pseudonocardiaceae</taxon>
        <taxon>Saccharopolyspora</taxon>
    </lineage>
</organism>
<comment type="caution">
    <text evidence="2">The sequence shown here is derived from an EMBL/GenBank/DDBJ whole genome shotgun (WGS) entry which is preliminary data.</text>
</comment>
<dbReference type="PANTHER" id="PTHR35908">
    <property type="entry name" value="HYPOTHETICAL FUSION PROTEIN"/>
    <property type="match status" value="1"/>
</dbReference>
<dbReference type="PANTHER" id="PTHR35908:SF1">
    <property type="entry name" value="CONSERVED PROTEIN"/>
    <property type="match status" value="1"/>
</dbReference>
<proteinExistence type="predicted"/>
<dbReference type="Pfam" id="PF18029">
    <property type="entry name" value="Glyoxalase_6"/>
    <property type="match status" value="2"/>
</dbReference>
<feature type="domain" description="Glyoxalase-like" evidence="1">
    <location>
        <begin position="121"/>
        <end position="176"/>
    </location>
</feature>
<dbReference type="InterPro" id="IPR029068">
    <property type="entry name" value="Glyas_Bleomycin-R_OHBP_Dase"/>
</dbReference>
<name>A0ABN3V7F9_9PSEU</name>
<dbReference type="Proteomes" id="UP001500979">
    <property type="component" value="Unassembled WGS sequence"/>
</dbReference>
<accession>A0ABN3V7F9</accession>
<keyword evidence="3" id="KW-1185">Reference proteome</keyword>
<dbReference type="InterPro" id="IPR041581">
    <property type="entry name" value="Glyoxalase_6"/>
</dbReference>